<dbReference type="EMBL" id="LANX01000001">
    <property type="protein sequence ID" value="KJV69415.1"/>
    <property type="molecule type" value="Genomic_DNA"/>
</dbReference>
<dbReference type="AlphaFoldDB" id="A0A0F3NMX8"/>
<comment type="caution">
    <text evidence="3">The sequence shown here is derived from an EMBL/GenBank/DDBJ whole genome shotgun (WGS) entry which is preliminary data.</text>
</comment>
<evidence type="ECO:0000256" key="1">
    <source>
        <dbReference type="SAM" id="SignalP"/>
    </source>
</evidence>
<protein>
    <submittedName>
        <fullName evidence="3">Outer membrane beta-barrel domain protein</fullName>
    </submittedName>
</protein>
<keyword evidence="4" id="KW-1185">Reference proteome</keyword>
<feature type="signal peptide" evidence="1">
    <location>
        <begin position="1"/>
        <end position="25"/>
    </location>
</feature>
<proteinExistence type="predicted"/>
<gene>
    <name evidence="3" type="ORF">NLO413_0807</name>
</gene>
<dbReference type="InterPro" id="IPR011250">
    <property type="entry name" value="OMP/PagP_B-barrel"/>
</dbReference>
<dbReference type="Proteomes" id="UP000033562">
    <property type="component" value="Unassembled WGS sequence"/>
</dbReference>
<feature type="chain" id="PRO_5002465048" evidence="1">
    <location>
        <begin position="26"/>
        <end position="278"/>
    </location>
</feature>
<feature type="domain" description="Msp4/OMP-like" evidence="2">
    <location>
        <begin position="37"/>
        <end position="278"/>
    </location>
</feature>
<evidence type="ECO:0000313" key="3">
    <source>
        <dbReference type="EMBL" id="KJV69415.1"/>
    </source>
</evidence>
<dbReference type="Gene3D" id="2.40.160.20">
    <property type="match status" value="1"/>
</dbReference>
<organism evidence="3 4">
    <name type="scientific">Candidatus Neoehrlichia procyonis str. RAC413</name>
    <dbReference type="NCBI Taxonomy" id="1359163"/>
    <lineage>
        <taxon>Bacteria</taxon>
        <taxon>Pseudomonadati</taxon>
        <taxon>Pseudomonadota</taxon>
        <taxon>Alphaproteobacteria</taxon>
        <taxon>Rickettsiales</taxon>
        <taxon>Anaplasmataceae</taxon>
        <taxon>Candidatus Neoehrlichia</taxon>
    </lineage>
</organism>
<evidence type="ECO:0000259" key="2">
    <source>
        <dbReference type="Pfam" id="PF01617"/>
    </source>
</evidence>
<sequence>MSYKNFYIRSTLAIIVMLLPNISFATTSDVDKLHGIGNFYVSAFYNPTLSQIRDFTIAEPGSLTKVVLGYKKDANTIALSTHSNFNVKNFEYHFNNNILFALSGAAGYAVGDGLRIEFEVGYEQFNTKGGGDYIHEDAHKFCALSRENNISDQRYVTVKIDAITTVSLMMNACYDLISSNTSITPYLCAGIGSNIVNVTQSYLTPKLAYKIKAGLNYPLIPEASISVGVFYHSILDTEYKSLPVYHPSSLSTAPMYTNATAKFGFSYFGGEIGVRFMF</sequence>
<keyword evidence="1" id="KW-0732">Signal</keyword>
<dbReference type="SUPFAM" id="SSF56925">
    <property type="entry name" value="OMPA-like"/>
    <property type="match status" value="1"/>
</dbReference>
<dbReference type="Pfam" id="PF01617">
    <property type="entry name" value="Surface_Ag_2"/>
    <property type="match status" value="1"/>
</dbReference>
<dbReference type="STRING" id="1359163.NLO413_0807"/>
<accession>A0A0F3NMX8</accession>
<dbReference type="InterPro" id="IPR002566">
    <property type="entry name" value="Msp4_OMP-like"/>
</dbReference>
<dbReference type="RefSeq" id="WP_045809132.1">
    <property type="nucleotide sequence ID" value="NZ_LANX01000001.1"/>
</dbReference>
<name>A0A0F3NMX8_9RICK</name>
<evidence type="ECO:0000313" key="4">
    <source>
        <dbReference type="Proteomes" id="UP000033562"/>
    </source>
</evidence>
<reference evidence="3 4" key="1">
    <citation type="submission" date="2015-02" db="EMBL/GenBank/DDBJ databases">
        <title>Genome Sequencing of Rickettsiales.</title>
        <authorList>
            <person name="Daugherty S.C."/>
            <person name="Su Q."/>
            <person name="Abolude K."/>
            <person name="Beier-Sexton M."/>
            <person name="Carlyon J.A."/>
            <person name="Carter R."/>
            <person name="Day N.P."/>
            <person name="Dumler S.J."/>
            <person name="Dyachenko V."/>
            <person name="Godinez A."/>
            <person name="Kurtti T.J."/>
            <person name="Lichay M."/>
            <person name="Mullins K.E."/>
            <person name="Ott S."/>
            <person name="Pappas-Brown V."/>
            <person name="Paris D.H."/>
            <person name="Patel P."/>
            <person name="Richards A.L."/>
            <person name="Sadzewicz L."/>
            <person name="Sears K."/>
            <person name="Seidman D."/>
            <person name="Sengamalay N."/>
            <person name="Stenos J."/>
            <person name="Tallon L.J."/>
            <person name="Vincent G."/>
            <person name="Fraser C.M."/>
            <person name="Munderloh U."/>
            <person name="Dunning-Hotopp J.C."/>
        </authorList>
    </citation>
    <scope>NUCLEOTIDE SEQUENCE [LARGE SCALE GENOMIC DNA]</scope>
    <source>
        <strain evidence="3 4">RAC413</strain>
    </source>
</reference>